<dbReference type="RefSeq" id="WP_072993174.1">
    <property type="nucleotide sequence ID" value="NZ_FQWE01000010.1"/>
</dbReference>
<sequence>MSDTKNKYLIEGIDKLKELVDAINICLFCTSLKTHDGATTRPMSAIKVCDQGNVWFFNQKDSDKNKEIQNDPKVQLFFAHPGKGSYVVVNGDASIITDRTKIEELWTPAAEIWFDKGVDDPNISLIKVTPSSAYFWDTDGNRMINLIKMAASYVTGTNLVSGTEGEIIV</sequence>
<organism evidence="2 3">
    <name type="scientific">Flavobacterium segetis</name>
    <dbReference type="NCBI Taxonomy" id="271157"/>
    <lineage>
        <taxon>Bacteria</taxon>
        <taxon>Pseudomonadati</taxon>
        <taxon>Bacteroidota</taxon>
        <taxon>Flavobacteriia</taxon>
        <taxon>Flavobacteriales</taxon>
        <taxon>Flavobacteriaceae</taxon>
        <taxon>Flavobacterium</taxon>
    </lineage>
</organism>
<dbReference type="EMBL" id="FQWE01000010">
    <property type="protein sequence ID" value="SHG37649.1"/>
    <property type="molecule type" value="Genomic_DNA"/>
</dbReference>
<feature type="domain" description="General stress protein FMN-binding split barrel" evidence="1">
    <location>
        <begin position="13"/>
        <end position="158"/>
    </location>
</feature>
<dbReference type="PANTHER" id="PTHR34818:SF1">
    <property type="entry name" value="PROTEIN BLI-3"/>
    <property type="match status" value="1"/>
</dbReference>
<evidence type="ECO:0000259" key="1">
    <source>
        <dbReference type="Pfam" id="PF16242"/>
    </source>
</evidence>
<dbReference type="SUPFAM" id="SSF50475">
    <property type="entry name" value="FMN-binding split barrel"/>
    <property type="match status" value="1"/>
</dbReference>
<reference evidence="3" key="1">
    <citation type="submission" date="2016-11" db="EMBL/GenBank/DDBJ databases">
        <authorList>
            <person name="Varghese N."/>
            <person name="Submissions S."/>
        </authorList>
    </citation>
    <scope>NUCLEOTIDE SEQUENCE [LARGE SCALE GENOMIC DNA]</scope>
    <source>
        <strain evidence="3">DSM 19741</strain>
    </source>
</reference>
<accession>A0A1M5JBI0</accession>
<dbReference type="STRING" id="271157.SAMN05444396_11051"/>
<dbReference type="OrthoDB" id="1432662at2"/>
<dbReference type="Pfam" id="PF16242">
    <property type="entry name" value="Pyrid_ox_like"/>
    <property type="match status" value="1"/>
</dbReference>
<evidence type="ECO:0000313" key="2">
    <source>
        <dbReference type="EMBL" id="SHG37649.1"/>
    </source>
</evidence>
<dbReference type="Proteomes" id="UP000184036">
    <property type="component" value="Unassembled WGS sequence"/>
</dbReference>
<dbReference type="Gene3D" id="2.30.110.10">
    <property type="entry name" value="Electron Transport, Fmn-binding Protein, Chain A"/>
    <property type="match status" value="1"/>
</dbReference>
<keyword evidence="3" id="KW-1185">Reference proteome</keyword>
<dbReference type="InterPro" id="IPR052917">
    <property type="entry name" value="Stress-Dev_Protein"/>
</dbReference>
<proteinExistence type="predicted"/>
<dbReference type="InterPro" id="IPR012349">
    <property type="entry name" value="Split_barrel_FMN-bd"/>
</dbReference>
<dbReference type="InterPro" id="IPR038725">
    <property type="entry name" value="YdaG_split_barrel_FMN-bd"/>
</dbReference>
<dbReference type="PANTHER" id="PTHR34818">
    <property type="entry name" value="PROTEIN BLI-3"/>
    <property type="match status" value="1"/>
</dbReference>
<protein>
    <submittedName>
        <fullName evidence="2">General stress protein 26</fullName>
    </submittedName>
</protein>
<evidence type="ECO:0000313" key="3">
    <source>
        <dbReference type="Proteomes" id="UP000184036"/>
    </source>
</evidence>
<gene>
    <name evidence="2" type="ORF">SAMN05444396_11051</name>
</gene>
<name>A0A1M5JBI0_9FLAO</name>
<dbReference type="AlphaFoldDB" id="A0A1M5JBI0"/>